<dbReference type="InterPro" id="IPR027417">
    <property type="entry name" value="P-loop_NTPase"/>
</dbReference>
<dbReference type="EMBL" id="EU016616">
    <property type="protein sequence ID" value="ABZ08026.1"/>
    <property type="molecule type" value="Genomic_DNA"/>
</dbReference>
<proteinExistence type="predicted"/>
<dbReference type="GO" id="GO:0006364">
    <property type="term" value="P:rRNA processing"/>
    <property type="evidence" value="ECO:0007669"/>
    <property type="project" value="UniProtKB-KW"/>
</dbReference>
<dbReference type="SUPFAM" id="SSF52540">
    <property type="entry name" value="P-loop containing nucleoside triphosphate hydrolases"/>
    <property type="match status" value="1"/>
</dbReference>
<keyword evidence="7" id="KW-0812">Transmembrane</keyword>
<evidence type="ECO:0000313" key="8">
    <source>
        <dbReference type="EMBL" id="ABZ08026.1"/>
    </source>
</evidence>
<dbReference type="GO" id="GO:0004017">
    <property type="term" value="F:AMP kinase activity"/>
    <property type="evidence" value="ECO:0007669"/>
    <property type="project" value="InterPro"/>
</dbReference>
<gene>
    <name evidence="8" type="ORF">ALOHA_HF4000ANIW141N1ctg1g2</name>
</gene>
<dbReference type="AlphaFoldDB" id="B3T618"/>
<keyword evidence="4" id="KW-0547">Nucleotide-binding</keyword>
<dbReference type="PANTHER" id="PTHR12595">
    <property type="entry name" value="POS9-ACTIVATING FACTOR FAP7-RELATED"/>
    <property type="match status" value="1"/>
</dbReference>
<dbReference type="PANTHER" id="PTHR12595:SF0">
    <property type="entry name" value="ADENYLATE KINASE ISOENZYME 6"/>
    <property type="match status" value="1"/>
</dbReference>
<keyword evidence="7" id="KW-0472">Membrane</keyword>
<protein>
    <recommendedName>
        <fullName evidence="9">Adenylate kinase</fullName>
    </recommendedName>
</protein>
<evidence type="ECO:0000256" key="7">
    <source>
        <dbReference type="SAM" id="Phobius"/>
    </source>
</evidence>
<keyword evidence="5" id="KW-0418">Kinase</keyword>
<evidence type="ECO:0000256" key="5">
    <source>
        <dbReference type="ARBA" id="ARBA00022777"/>
    </source>
</evidence>
<evidence type="ECO:0008006" key="9">
    <source>
        <dbReference type="Google" id="ProtNLM"/>
    </source>
</evidence>
<keyword evidence="6" id="KW-0067">ATP-binding</keyword>
<keyword evidence="2" id="KW-0698">rRNA processing</keyword>
<evidence type="ECO:0000256" key="1">
    <source>
        <dbReference type="ARBA" id="ARBA00022517"/>
    </source>
</evidence>
<evidence type="ECO:0000256" key="3">
    <source>
        <dbReference type="ARBA" id="ARBA00022679"/>
    </source>
</evidence>
<accession>B3T618</accession>
<keyword evidence="3" id="KW-0808">Transferase</keyword>
<dbReference type="InterPro" id="IPR020618">
    <property type="entry name" value="Adenyl_kinase_AK6"/>
</dbReference>
<keyword evidence="1" id="KW-0690">Ribosome biogenesis</keyword>
<sequence>MALPKSPICIPTIMVLCILVLQKFLTWLVLNSHMLVLTGNPGVGKHTVAEELAKTLDYEIVDINKEALKAGMPKQDDSINVDVGQMKILLKDRLVEKSLIVGHLAIYVVPKTQVSKVIVLRKSPYDLIQIYEKRNYVDKKKNDNLGSEILGVITYDSIEKLGANKTFQVNTTCLTPQQTVKKILDVIHGNSNGDTIDWLTEISKKNDLKKFFPD</sequence>
<reference evidence="8" key="1">
    <citation type="journal article" date="2008" name="ISME J.">
        <title>Genomic patterns of recombination, clonal divergence and environment in marine microbial populations.</title>
        <authorList>
            <person name="Konstantinidis K.T."/>
            <person name="Delong E.F."/>
        </authorList>
    </citation>
    <scope>NUCLEOTIDE SEQUENCE</scope>
</reference>
<feature type="transmembrane region" description="Helical" evidence="7">
    <location>
        <begin position="12"/>
        <end position="30"/>
    </location>
</feature>
<dbReference type="GO" id="GO:0005524">
    <property type="term" value="F:ATP binding"/>
    <property type="evidence" value="ECO:0007669"/>
    <property type="project" value="UniProtKB-KW"/>
</dbReference>
<evidence type="ECO:0000256" key="4">
    <source>
        <dbReference type="ARBA" id="ARBA00022741"/>
    </source>
</evidence>
<name>B3T618_9ARCH</name>
<dbReference type="Gene3D" id="3.40.50.300">
    <property type="entry name" value="P-loop containing nucleotide triphosphate hydrolases"/>
    <property type="match status" value="1"/>
</dbReference>
<dbReference type="Pfam" id="PF13238">
    <property type="entry name" value="AAA_18"/>
    <property type="match status" value="1"/>
</dbReference>
<evidence type="ECO:0000256" key="6">
    <source>
        <dbReference type="ARBA" id="ARBA00022840"/>
    </source>
</evidence>
<evidence type="ECO:0000256" key="2">
    <source>
        <dbReference type="ARBA" id="ARBA00022552"/>
    </source>
</evidence>
<organism evidence="8">
    <name type="scientific">uncultured marine crenarchaeote HF4000_ANIW141N1</name>
    <dbReference type="NCBI Taxonomy" id="455580"/>
    <lineage>
        <taxon>Archaea</taxon>
        <taxon>Nitrososphaerota</taxon>
        <taxon>Nitrososphaeria</taxon>
        <taxon>Nitrosopumilales</taxon>
        <taxon>environmental samples</taxon>
    </lineage>
</organism>
<keyword evidence="7" id="KW-1133">Transmembrane helix</keyword>
<dbReference type="GO" id="GO:0016887">
    <property type="term" value="F:ATP hydrolysis activity"/>
    <property type="evidence" value="ECO:0007669"/>
    <property type="project" value="InterPro"/>
</dbReference>